<name>A0ACC0ZFM1_9ROSI</name>
<dbReference type="Proteomes" id="UP001163603">
    <property type="component" value="Chromosome 1"/>
</dbReference>
<protein>
    <submittedName>
        <fullName evidence="1">Uncharacterized protein</fullName>
    </submittedName>
</protein>
<organism evidence="1 2">
    <name type="scientific">Pistacia integerrima</name>
    <dbReference type="NCBI Taxonomy" id="434235"/>
    <lineage>
        <taxon>Eukaryota</taxon>
        <taxon>Viridiplantae</taxon>
        <taxon>Streptophyta</taxon>
        <taxon>Embryophyta</taxon>
        <taxon>Tracheophyta</taxon>
        <taxon>Spermatophyta</taxon>
        <taxon>Magnoliopsida</taxon>
        <taxon>eudicotyledons</taxon>
        <taxon>Gunneridae</taxon>
        <taxon>Pentapetalae</taxon>
        <taxon>rosids</taxon>
        <taxon>malvids</taxon>
        <taxon>Sapindales</taxon>
        <taxon>Anacardiaceae</taxon>
        <taxon>Pistacia</taxon>
    </lineage>
</organism>
<keyword evidence="2" id="KW-1185">Reference proteome</keyword>
<gene>
    <name evidence="1" type="ORF">Pint_00010</name>
</gene>
<sequence>MPFGCCCLLVFLGYQRLSSLEEALCKIDSSDPTVISEIIDKYTQQPYLKDHSAYHRMDVIDKCFSRRTVEEILSSLERVGIDEADAWISDTVQTLKKASPTSLKISLRSVCIREGRLQGVGQCLVREYRMVCHVMRGEISKDFLEGCRAILLDKDKNPKWQPSKLELVSDSMVDRYFSPVNDEEWEDLKLPARFNLPASAIAKL</sequence>
<dbReference type="EMBL" id="CM047736">
    <property type="protein sequence ID" value="KAJ0051986.1"/>
    <property type="molecule type" value="Genomic_DNA"/>
</dbReference>
<proteinExistence type="predicted"/>
<evidence type="ECO:0000313" key="1">
    <source>
        <dbReference type="EMBL" id="KAJ0051986.1"/>
    </source>
</evidence>
<comment type="caution">
    <text evidence="1">The sequence shown here is derived from an EMBL/GenBank/DDBJ whole genome shotgun (WGS) entry which is preliminary data.</text>
</comment>
<evidence type="ECO:0000313" key="2">
    <source>
        <dbReference type="Proteomes" id="UP001163603"/>
    </source>
</evidence>
<accession>A0ACC0ZFM1</accession>
<reference evidence="2" key="1">
    <citation type="journal article" date="2023" name="G3 (Bethesda)">
        <title>Genome assembly and association tests identify interacting loci associated with vigor, precocity, and sex in interspecific pistachio rootstocks.</title>
        <authorList>
            <person name="Palmer W."/>
            <person name="Jacygrad E."/>
            <person name="Sagayaradj S."/>
            <person name="Cavanaugh K."/>
            <person name="Han R."/>
            <person name="Bertier L."/>
            <person name="Beede B."/>
            <person name="Kafkas S."/>
            <person name="Golino D."/>
            <person name="Preece J."/>
            <person name="Michelmore R."/>
        </authorList>
    </citation>
    <scope>NUCLEOTIDE SEQUENCE [LARGE SCALE GENOMIC DNA]</scope>
</reference>